<keyword evidence="2" id="KW-1185">Reference proteome</keyword>
<dbReference type="KEGG" id="lko:ABN16_03390"/>
<accession>A0AAC8UVX3</accession>
<evidence type="ECO:0000313" key="2">
    <source>
        <dbReference type="Proteomes" id="UP000036000"/>
    </source>
</evidence>
<dbReference type="AlphaFoldDB" id="A0AAC8UVX3"/>
<dbReference type="Proteomes" id="UP000036000">
    <property type="component" value="Chromosome"/>
</dbReference>
<reference evidence="1 2" key="1">
    <citation type="submission" date="2015-07" db="EMBL/GenBank/DDBJ databases">
        <title>Lactobacillus korensis/26-25/ whole genome sequencing.</title>
        <authorList>
            <person name="Kim M.K."/>
            <person name="Im W.-T."/>
            <person name="Srinivasan S."/>
            <person name="Lee J.-J."/>
        </authorList>
    </citation>
    <scope>NUCLEOTIDE SEQUENCE [LARGE SCALE GENOMIC DNA]</scope>
    <source>
        <strain evidence="1 2">26-25</strain>
    </source>
</reference>
<sequence>MNKAALILGVAGMATTLGFGTVVGSASTLTGAVQYHKYHGTTTIKKNYRHFKLTNHQPNSDYKIIKVTSWKNAKLKAGSKVKIDLMATQGTQYNWYRIKSTAKHATHRYWVYGQALQGN</sequence>
<protein>
    <submittedName>
        <fullName evidence="1">Uncharacterized protein</fullName>
    </submittedName>
</protein>
<dbReference type="RefSeq" id="WP_048732944.1">
    <property type="nucleotide sequence ID" value="NZ_CP012033.1"/>
</dbReference>
<proteinExistence type="predicted"/>
<organism evidence="1 2">
    <name type="scientific">Levilactobacillus koreensis</name>
    <dbReference type="NCBI Taxonomy" id="637971"/>
    <lineage>
        <taxon>Bacteria</taxon>
        <taxon>Bacillati</taxon>
        <taxon>Bacillota</taxon>
        <taxon>Bacilli</taxon>
        <taxon>Lactobacillales</taxon>
        <taxon>Lactobacillaceae</taxon>
        <taxon>Levilactobacillus</taxon>
    </lineage>
</organism>
<gene>
    <name evidence="1" type="ORF">ABN16_03390</name>
</gene>
<dbReference type="EMBL" id="CP012033">
    <property type="protein sequence ID" value="AKP64135.1"/>
    <property type="molecule type" value="Genomic_DNA"/>
</dbReference>
<name>A0AAC8UVX3_9LACO</name>
<evidence type="ECO:0000313" key="1">
    <source>
        <dbReference type="EMBL" id="AKP64135.1"/>
    </source>
</evidence>